<dbReference type="EMBL" id="AONG01000012">
    <property type="protein sequence ID" value="KIQ68906.1"/>
    <property type="molecule type" value="Genomic_DNA"/>
</dbReference>
<protein>
    <submittedName>
        <fullName evidence="2">Uncharacterized protein</fullName>
    </submittedName>
</protein>
<organism evidence="2 3">
    <name type="scientific">Wenxinia marina DSM 24838</name>
    <dbReference type="NCBI Taxonomy" id="1123501"/>
    <lineage>
        <taxon>Bacteria</taxon>
        <taxon>Pseudomonadati</taxon>
        <taxon>Pseudomonadota</taxon>
        <taxon>Alphaproteobacteria</taxon>
        <taxon>Rhodobacterales</taxon>
        <taxon>Roseobacteraceae</taxon>
        <taxon>Wenxinia</taxon>
    </lineage>
</organism>
<gene>
    <name evidence="2" type="ORF">Wenmar_02637</name>
</gene>
<evidence type="ECO:0000313" key="3">
    <source>
        <dbReference type="Proteomes" id="UP000035100"/>
    </source>
</evidence>
<feature type="compositionally biased region" description="Basic and acidic residues" evidence="1">
    <location>
        <begin position="1"/>
        <end position="16"/>
    </location>
</feature>
<keyword evidence="3" id="KW-1185">Reference proteome</keyword>
<evidence type="ECO:0000313" key="2">
    <source>
        <dbReference type="EMBL" id="KIQ68906.1"/>
    </source>
</evidence>
<comment type="caution">
    <text evidence="2">The sequence shown here is derived from an EMBL/GenBank/DDBJ whole genome shotgun (WGS) entry which is preliminary data.</text>
</comment>
<dbReference type="AlphaFoldDB" id="A0A0D0PBS3"/>
<name>A0A0D0PBS3_9RHOB</name>
<dbReference type="OrthoDB" id="7222937at2"/>
<evidence type="ECO:0000256" key="1">
    <source>
        <dbReference type="SAM" id="MobiDB-lite"/>
    </source>
</evidence>
<dbReference type="Proteomes" id="UP000035100">
    <property type="component" value="Unassembled WGS sequence"/>
</dbReference>
<reference evidence="2 3" key="1">
    <citation type="submission" date="2013-01" db="EMBL/GenBank/DDBJ databases">
        <authorList>
            <person name="Fiebig A."/>
            <person name="Goeker M."/>
            <person name="Klenk H.-P.P."/>
        </authorList>
    </citation>
    <scope>NUCLEOTIDE SEQUENCE [LARGE SCALE GENOMIC DNA]</scope>
    <source>
        <strain evidence="2 3">DSM 24838</strain>
    </source>
</reference>
<accession>A0A0D0PBS3</accession>
<sequence length="89" mass="10004">MKKDNPGSASEDDRSEPHRKKSFLRFSLRTHLPADAKILARRLTEMSDLVFAADPARVGKVLRDSATFSLRSILLRIGMRHRSAGTARD</sequence>
<proteinExistence type="predicted"/>
<feature type="region of interest" description="Disordered" evidence="1">
    <location>
        <begin position="1"/>
        <end position="22"/>
    </location>
</feature>